<keyword evidence="4 6" id="KW-1133">Transmembrane helix</keyword>
<feature type="transmembrane region" description="Helical" evidence="6">
    <location>
        <begin position="100"/>
        <end position="120"/>
    </location>
</feature>
<evidence type="ECO:0000313" key="8">
    <source>
        <dbReference type="EMBL" id="PMC55552.1"/>
    </source>
</evidence>
<keyword evidence="3 6" id="KW-0812">Transmembrane</keyword>
<comment type="subcellular location">
    <subcellularLocation>
        <location evidence="1">Membrane</location>
        <topology evidence="1">Multi-pass membrane protein</topology>
    </subcellularLocation>
</comment>
<comment type="similarity">
    <text evidence="2 6">Belongs to the BI1 family.</text>
</comment>
<feature type="transmembrane region" description="Helical" evidence="6">
    <location>
        <begin position="181"/>
        <end position="200"/>
    </location>
</feature>
<dbReference type="CDD" id="cd10432">
    <property type="entry name" value="BI-1-like_bacterial"/>
    <property type="match status" value="1"/>
</dbReference>
<evidence type="ECO:0000256" key="6">
    <source>
        <dbReference type="RuleBase" id="RU004379"/>
    </source>
</evidence>
<dbReference type="Proteomes" id="UP000186260">
    <property type="component" value="Chromosome"/>
</dbReference>
<dbReference type="AlphaFoldDB" id="A0A9X7I9R9"/>
<feature type="transmembrane region" description="Helical" evidence="6">
    <location>
        <begin position="69"/>
        <end position="88"/>
    </location>
</feature>
<gene>
    <name evidence="7" type="ORF">BVL65_06105</name>
    <name evidence="8" type="ORF">CJ213_05680</name>
</gene>
<protein>
    <submittedName>
        <fullName evidence="8">BAX inhibitor (BI)-1/YccA family protein</fullName>
    </submittedName>
</protein>
<dbReference type="EMBL" id="PNGY01000001">
    <property type="protein sequence ID" value="PMC55552.1"/>
    <property type="molecule type" value="Genomic_DNA"/>
</dbReference>
<dbReference type="PANTHER" id="PTHR23291:SF50">
    <property type="entry name" value="PROTEIN LIFEGUARD 4"/>
    <property type="match status" value="1"/>
</dbReference>
<feature type="transmembrane region" description="Helical" evidence="6">
    <location>
        <begin position="40"/>
        <end position="63"/>
    </location>
</feature>
<dbReference type="Proteomes" id="UP000235293">
    <property type="component" value="Unassembled WGS sequence"/>
</dbReference>
<dbReference type="Pfam" id="PF01027">
    <property type="entry name" value="Bax1-I"/>
    <property type="match status" value="1"/>
</dbReference>
<evidence type="ECO:0000256" key="1">
    <source>
        <dbReference type="ARBA" id="ARBA00004141"/>
    </source>
</evidence>
<reference evidence="9" key="1">
    <citation type="submission" date="2017-01" db="EMBL/GenBank/DDBJ databases">
        <title>Gardnerella vaginalis bacteremia associated with severe acute encephalopathy in a young female patient: Case Report and characterization of the isolate.</title>
        <authorList>
            <person name="Tankovic J."/>
            <person name="Timinskas A."/>
            <person name="Zilnyte M."/>
            <person name="Janulaitiene M."/>
            <person name="Zvirbliene A."/>
            <person name="Pleckaityte M."/>
        </authorList>
    </citation>
    <scope>NUCLEOTIDE SEQUENCE [LARGE SCALE GENOMIC DNA]</scope>
    <source>
        <strain evidence="9">GV37</strain>
    </source>
</reference>
<sequence>MTNFTQDYYRSGAPEVIDTQATYAFEEAKRVSVGRTYGEMTLGLIVTTLVALFTQSGNFWLRFMFATRGWGWIMLAIAQVVIAVVLGTRLMKMSETTVRVLFYAYAALTGFTLSSVFQVFSLGSVALVFALTAGFFLCLTMLALTTKKDLLKAGPILMVALLVFVVAQIIISFIGQDTGTMRLMAGIGIVIFAGLTAYDAQQTRALLAQYENQPEMVKKVSIFCAFQLFLDFINMFIYLLELLGDNRD</sequence>
<feature type="transmembrane region" description="Helical" evidence="6">
    <location>
        <begin position="156"/>
        <end position="175"/>
    </location>
</feature>
<reference evidence="7" key="4">
    <citation type="journal article" date="2021" name="Pathogens">
        <title>Discrimination of Gardnerella Species by Combining MALDI-TOF Protein Profile, Chaperonin cpn60 Sequences, and Phenotypic Characteristics.</title>
        <authorList>
            <person name="Bulavaite A."/>
            <person name="Maier T."/>
            <person name="Pleckaityte M."/>
        </authorList>
    </citation>
    <scope>NUCLEOTIDE SEQUENCE</scope>
    <source>
        <strain evidence="7">GV37</strain>
    </source>
</reference>
<dbReference type="PANTHER" id="PTHR23291">
    <property type="entry name" value="BAX INHIBITOR-RELATED"/>
    <property type="match status" value="1"/>
</dbReference>
<feature type="transmembrane region" description="Helical" evidence="6">
    <location>
        <begin position="220"/>
        <end position="240"/>
    </location>
</feature>
<evidence type="ECO:0000313" key="9">
    <source>
        <dbReference type="Proteomes" id="UP000186260"/>
    </source>
</evidence>
<evidence type="ECO:0000256" key="2">
    <source>
        <dbReference type="ARBA" id="ARBA00010350"/>
    </source>
</evidence>
<evidence type="ECO:0000256" key="3">
    <source>
        <dbReference type="ARBA" id="ARBA00022692"/>
    </source>
</evidence>
<proteinExistence type="inferred from homology"/>
<organism evidence="8 10">
    <name type="scientific">Gardnerella swidsinskii</name>
    <dbReference type="NCBI Taxonomy" id="2792979"/>
    <lineage>
        <taxon>Bacteria</taxon>
        <taxon>Bacillati</taxon>
        <taxon>Actinomycetota</taxon>
        <taxon>Actinomycetes</taxon>
        <taxon>Bifidobacteriales</taxon>
        <taxon>Bifidobacteriaceae</taxon>
        <taxon>Gardnerella</taxon>
    </lineage>
</organism>
<evidence type="ECO:0000256" key="4">
    <source>
        <dbReference type="ARBA" id="ARBA00022989"/>
    </source>
</evidence>
<dbReference type="GO" id="GO:0005886">
    <property type="term" value="C:plasma membrane"/>
    <property type="evidence" value="ECO:0007669"/>
    <property type="project" value="TreeGrafter"/>
</dbReference>
<reference evidence="8 10" key="3">
    <citation type="submission" date="2017-09" db="EMBL/GenBank/DDBJ databases">
        <title>Bacterial strain isolated from the female urinary microbiota.</title>
        <authorList>
            <person name="Thomas-White K."/>
            <person name="Kumar N."/>
            <person name="Forster S."/>
            <person name="Putonti C."/>
            <person name="Lawley T."/>
            <person name="Wolfe A.J."/>
        </authorList>
    </citation>
    <scope>NUCLEOTIDE SEQUENCE [LARGE SCALE GENOMIC DNA]</scope>
    <source>
        <strain evidence="8 10">UMB0411</strain>
    </source>
</reference>
<dbReference type="InterPro" id="IPR006214">
    <property type="entry name" value="Bax_inhibitor_1-related"/>
</dbReference>
<reference evidence="7" key="2">
    <citation type="submission" date="2017-01" db="EMBL/GenBank/DDBJ databases">
        <authorList>
            <person name="Timinskas A."/>
        </authorList>
    </citation>
    <scope>NUCLEOTIDE SEQUENCE</scope>
    <source>
        <strain evidence="7">GV37</strain>
    </source>
</reference>
<dbReference type="GeneID" id="95681838"/>
<keyword evidence="9" id="KW-1185">Reference proteome</keyword>
<accession>A0A9X7I9R9</accession>
<dbReference type="EMBL" id="CP019058">
    <property type="protein sequence ID" value="APW19096.1"/>
    <property type="molecule type" value="Genomic_DNA"/>
</dbReference>
<keyword evidence="5 6" id="KW-0472">Membrane</keyword>
<evidence type="ECO:0000256" key="5">
    <source>
        <dbReference type="ARBA" id="ARBA00023136"/>
    </source>
</evidence>
<evidence type="ECO:0000313" key="10">
    <source>
        <dbReference type="Proteomes" id="UP000235293"/>
    </source>
</evidence>
<feature type="transmembrane region" description="Helical" evidence="6">
    <location>
        <begin position="126"/>
        <end position="144"/>
    </location>
</feature>
<evidence type="ECO:0000313" key="7">
    <source>
        <dbReference type="EMBL" id="APW19096.1"/>
    </source>
</evidence>
<name>A0A9X7I9R9_9BIFI</name>
<dbReference type="RefSeq" id="WP_004108493.1">
    <property type="nucleotide sequence ID" value="NZ_CP019058.1"/>
</dbReference>